<dbReference type="Pfam" id="PF05175">
    <property type="entry name" value="MTS"/>
    <property type="match status" value="1"/>
</dbReference>
<dbReference type="HAMAP" id="MF_01872">
    <property type="entry name" value="tRNA_methyltr_YfiC"/>
    <property type="match status" value="1"/>
</dbReference>
<dbReference type="EC" id="2.1.1.223" evidence="6"/>
<organism evidence="8 9">
    <name type="scientific">Orbus sasakiae</name>
    <dbReference type="NCBI Taxonomy" id="1078475"/>
    <lineage>
        <taxon>Bacteria</taxon>
        <taxon>Pseudomonadati</taxon>
        <taxon>Pseudomonadota</taxon>
        <taxon>Gammaproteobacteria</taxon>
        <taxon>Orbales</taxon>
        <taxon>Orbaceae</taxon>
        <taxon>Orbus</taxon>
    </lineage>
</organism>
<protein>
    <recommendedName>
        <fullName evidence="6">tRNA1(Val) (adenine(37)-N6)-methyltransferase</fullName>
        <ecNumber evidence="6">2.1.1.223</ecNumber>
    </recommendedName>
    <alternativeName>
        <fullName evidence="6">tRNA m6A37 methyltransferase</fullName>
    </alternativeName>
</protein>
<dbReference type="PROSITE" id="PS00092">
    <property type="entry name" value="N6_MTASE"/>
    <property type="match status" value="1"/>
</dbReference>
<keyword evidence="4 6" id="KW-0949">S-adenosyl-L-methionine</keyword>
<keyword evidence="9" id="KW-1185">Reference proteome</keyword>
<dbReference type="InterPro" id="IPR022882">
    <property type="entry name" value="tRNA_adenine-N6_MeTrfase"/>
</dbReference>
<keyword evidence="5 6" id="KW-0819">tRNA processing</keyword>
<keyword evidence="2 6" id="KW-0489">Methyltransferase</keyword>
<evidence type="ECO:0000256" key="6">
    <source>
        <dbReference type="HAMAP-Rule" id="MF_01872"/>
    </source>
</evidence>
<dbReference type="PANTHER" id="PTHR47739:SF1">
    <property type="entry name" value="TRNA1(VAL) (ADENINE(37)-N6)-METHYLTRANSFERASE"/>
    <property type="match status" value="1"/>
</dbReference>
<evidence type="ECO:0000256" key="5">
    <source>
        <dbReference type="ARBA" id="ARBA00022694"/>
    </source>
</evidence>
<feature type="domain" description="Methyltransferase small" evidence="7">
    <location>
        <begin position="41"/>
        <end position="166"/>
    </location>
</feature>
<comment type="caution">
    <text evidence="8">The sequence shown here is derived from an EMBL/GenBank/DDBJ whole genome shotgun (WGS) entry which is preliminary data.</text>
</comment>
<gene>
    <name evidence="8" type="ORF">GCM10023211_09540</name>
</gene>
<keyword evidence="3 6" id="KW-0808">Transferase</keyword>
<accession>A0ABP9N4T2</accession>
<proteinExistence type="inferred from homology"/>
<evidence type="ECO:0000259" key="7">
    <source>
        <dbReference type="Pfam" id="PF05175"/>
    </source>
</evidence>
<evidence type="ECO:0000313" key="8">
    <source>
        <dbReference type="EMBL" id="GAA5107913.1"/>
    </source>
</evidence>
<sequence length="249" mass="28722">MTTLAKNGFTFKRFFIAHDKSPMKVTTDSCLLGAWAPVCAKTHTVLDIGCGCGIIGLMLAQRLEQQQYQVDAIDIDQNAVEQCIQNMHNSPFKHLNAECIDAKNYRYDQQNHYDLIVSNPPYFDVAVSCRNEQRQQARYTQSLNHIQLISVAKRLLKAEGFFCVVLPFDLAQQFSQFCLDNHLYLHRAMTVNYSQTLPASLSLLCYAKYKTDNPLMQSLCMRDQNGIYTIEFRQLLNEFYLFNKPIYKT</sequence>
<dbReference type="RefSeq" id="WP_345489351.1">
    <property type="nucleotide sequence ID" value="NZ_BAABHY010000001.1"/>
</dbReference>
<dbReference type="Gene3D" id="3.40.50.150">
    <property type="entry name" value="Vaccinia Virus protein VP39"/>
    <property type="match status" value="1"/>
</dbReference>
<evidence type="ECO:0000256" key="3">
    <source>
        <dbReference type="ARBA" id="ARBA00022679"/>
    </source>
</evidence>
<comment type="similarity">
    <text evidence="6">Belongs to the methyltransferase superfamily. tRNA (adenine-N(6)-)-methyltransferase family.</text>
</comment>
<dbReference type="InterPro" id="IPR007848">
    <property type="entry name" value="Small_mtfrase_dom"/>
</dbReference>
<evidence type="ECO:0000313" key="9">
    <source>
        <dbReference type="Proteomes" id="UP001500171"/>
    </source>
</evidence>
<evidence type="ECO:0000256" key="2">
    <source>
        <dbReference type="ARBA" id="ARBA00022603"/>
    </source>
</evidence>
<keyword evidence="1 6" id="KW-0963">Cytoplasm</keyword>
<dbReference type="InterPro" id="IPR029063">
    <property type="entry name" value="SAM-dependent_MTases_sf"/>
</dbReference>
<comment type="catalytic activity">
    <reaction evidence="6">
        <text>adenosine(37) in tRNA1(Val) + S-adenosyl-L-methionine = N(6)-methyladenosine(37) in tRNA1(Val) + S-adenosyl-L-homocysteine + H(+)</text>
        <dbReference type="Rhea" id="RHEA:43160"/>
        <dbReference type="Rhea" id="RHEA-COMP:10369"/>
        <dbReference type="Rhea" id="RHEA-COMP:10370"/>
        <dbReference type="ChEBI" id="CHEBI:15378"/>
        <dbReference type="ChEBI" id="CHEBI:57856"/>
        <dbReference type="ChEBI" id="CHEBI:59789"/>
        <dbReference type="ChEBI" id="CHEBI:74411"/>
        <dbReference type="ChEBI" id="CHEBI:74449"/>
        <dbReference type="EC" id="2.1.1.223"/>
    </reaction>
</comment>
<dbReference type="InterPro" id="IPR050210">
    <property type="entry name" value="tRNA_Adenine-N(6)_MTase"/>
</dbReference>
<reference evidence="9" key="1">
    <citation type="journal article" date="2019" name="Int. J. Syst. Evol. Microbiol.">
        <title>The Global Catalogue of Microorganisms (GCM) 10K type strain sequencing project: providing services to taxonomists for standard genome sequencing and annotation.</title>
        <authorList>
            <consortium name="The Broad Institute Genomics Platform"/>
            <consortium name="The Broad Institute Genome Sequencing Center for Infectious Disease"/>
            <person name="Wu L."/>
            <person name="Ma J."/>
        </authorList>
    </citation>
    <scope>NUCLEOTIDE SEQUENCE [LARGE SCALE GENOMIC DNA]</scope>
    <source>
        <strain evidence="9">JCM 18050</strain>
    </source>
</reference>
<evidence type="ECO:0000256" key="4">
    <source>
        <dbReference type="ARBA" id="ARBA00022691"/>
    </source>
</evidence>
<comment type="subcellular location">
    <subcellularLocation>
        <location evidence="6">Cytoplasm</location>
    </subcellularLocation>
</comment>
<dbReference type="PANTHER" id="PTHR47739">
    <property type="entry name" value="TRNA1(VAL) (ADENINE(37)-N6)-METHYLTRANSFERASE"/>
    <property type="match status" value="1"/>
</dbReference>
<dbReference type="SUPFAM" id="SSF53335">
    <property type="entry name" value="S-adenosyl-L-methionine-dependent methyltransferases"/>
    <property type="match status" value="1"/>
</dbReference>
<dbReference type="Proteomes" id="UP001500171">
    <property type="component" value="Unassembled WGS sequence"/>
</dbReference>
<name>A0ABP9N4T2_9GAMM</name>
<dbReference type="InterPro" id="IPR002052">
    <property type="entry name" value="DNA_methylase_N6_adenine_CS"/>
</dbReference>
<evidence type="ECO:0000256" key="1">
    <source>
        <dbReference type="ARBA" id="ARBA00022490"/>
    </source>
</evidence>
<dbReference type="CDD" id="cd02440">
    <property type="entry name" value="AdoMet_MTases"/>
    <property type="match status" value="1"/>
</dbReference>
<dbReference type="EMBL" id="BAABHY010000001">
    <property type="protein sequence ID" value="GAA5107913.1"/>
    <property type="molecule type" value="Genomic_DNA"/>
</dbReference>
<comment type="function">
    <text evidence="6">Specifically methylates the adenine in position 37 of tRNA(1)(Val) (anticodon cmo5UAC).</text>
</comment>